<dbReference type="EMBL" id="CAXKWB010012614">
    <property type="protein sequence ID" value="CAL4105047.1"/>
    <property type="molecule type" value="Genomic_DNA"/>
</dbReference>
<proteinExistence type="predicted"/>
<name>A0AAV2QWH4_MEGNR</name>
<protein>
    <submittedName>
        <fullName evidence="2">Uncharacterized protein</fullName>
    </submittedName>
</protein>
<evidence type="ECO:0000313" key="2">
    <source>
        <dbReference type="EMBL" id="CAL4105047.1"/>
    </source>
</evidence>
<feature type="compositionally biased region" description="Polar residues" evidence="1">
    <location>
        <begin position="62"/>
        <end position="85"/>
    </location>
</feature>
<keyword evidence="3" id="KW-1185">Reference proteome</keyword>
<feature type="compositionally biased region" description="Basic and acidic residues" evidence="1">
    <location>
        <begin position="192"/>
        <end position="211"/>
    </location>
</feature>
<accession>A0AAV2QWH4</accession>
<feature type="compositionally biased region" description="Polar residues" evidence="1">
    <location>
        <begin position="113"/>
        <end position="144"/>
    </location>
</feature>
<evidence type="ECO:0000313" key="3">
    <source>
        <dbReference type="Proteomes" id="UP001497623"/>
    </source>
</evidence>
<dbReference type="AlphaFoldDB" id="A0AAV2QWH4"/>
<comment type="caution">
    <text evidence="2">The sequence shown here is derived from an EMBL/GenBank/DDBJ whole genome shotgun (WGS) entry which is preliminary data.</text>
</comment>
<reference evidence="2 3" key="1">
    <citation type="submission" date="2024-05" db="EMBL/GenBank/DDBJ databases">
        <authorList>
            <person name="Wallberg A."/>
        </authorList>
    </citation>
    <scope>NUCLEOTIDE SEQUENCE [LARGE SCALE GENOMIC DNA]</scope>
</reference>
<feature type="region of interest" description="Disordered" evidence="1">
    <location>
        <begin position="58"/>
        <end position="211"/>
    </location>
</feature>
<organism evidence="2 3">
    <name type="scientific">Meganyctiphanes norvegica</name>
    <name type="common">Northern krill</name>
    <name type="synonym">Thysanopoda norvegica</name>
    <dbReference type="NCBI Taxonomy" id="48144"/>
    <lineage>
        <taxon>Eukaryota</taxon>
        <taxon>Metazoa</taxon>
        <taxon>Ecdysozoa</taxon>
        <taxon>Arthropoda</taxon>
        <taxon>Crustacea</taxon>
        <taxon>Multicrustacea</taxon>
        <taxon>Malacostraca</taxon>
        <taxon>Eumalacostraca</taxon>
        <taxon>Eucarida</taxon>
        <taxon>Euphausiacea</taxon>
        <taxon>Euphausiidae</taxon>
        <taxon>Meganyctiphanes</taxon>
    </lineage>
</organism>
<dbReference type="Proteomes" id="UP001497623">
    <property type="component" value="Unassembled WGS sequence"/>
</dbReference>
<sequence>NSTLIGSQLSLQRLSTSLNPSKVATLPRHHKISSASLNQTNGNVGKVKKDKSFRTVFRRESTSGTAPQTTTWFDRPDSQLSGGPTSPQPIIEHTEQTPVGRSMRVDVSGRLSRPTSITVSTASPSPSLGSRESLASISTPTGSSFEDEPPPLPVKTRESRCDHENTDSNSFRHSCTSLRNNHNQVFDYSEQPPEKPPRPDKNHNHDDSTFA</sequence>
<feature type="non-terminal residue" evidence="2">
    <location>
        <position position="1"/>
    </location>
</feature>
<gene>
    <name evidence="2" type="ORF">MNOR_LOCUS17960</name>
</gene>
<feature type="compositionally biased region" description="Basic and acidic residues" evidence="1">
    <location>
        <begin position="155"/>
        <end position="166"/>
    </location>
</feature>
<feature type="compositionally biased region" description="Polar residues" evidence="1">
    <location>
        <begin position="167"/>
        <end position="186"/>
    </location>
</feature>
<evidence type="ECO:0000256" key="1">
    <source>
        <dbReference type="SAM" id="MobiDB-lite"/>
    </source>
</evidence>